<evidence type="ECO:0000256" key="1">
    <source>
        <dbReference type="ARBA" id="ARBA00004141"/>
    </source>
</evidence>
<sequence>YLVGIATAIAGTLGIVAGAYTAEFASPRAALIGRLLANLLTGTPAIVVGYFGYFALVLYTHSTFTLWAGAITLSIFMLPYVYRVTDAAFGSVPPSQREASLGAGSTRGQYLRRVALPIAFPQVLSGLFLAMAIGAGETAPLLFTAGWSITPAQGLSSPTSYLSGFIWNYFDQPSNLGHLVILSFQAAFLLIVGVLVLNVAVQLVAERYRRRLRGFFA</sequence>
<proteinExistence type="predicted"/>
<gene>
    <name evidence="7" type="ORF">B1B_13792</name>
</gene>
<dbReference type="PANTHER" id="PTHR42922:SF1">
    <property type="entry name" value="PHOSPHATE TRANSPORT SYSTEM PERMEASE PROTEIN PSTA"/>
    <property type="match status" value="1"/>
</dbReference>
<feature type="transmembrane region" description="Helical" evidence="5">
    <location>
        <begin position="35"/>
        <end position="58"/>
    </location>
</feature>
<evidence type="ECO:0000256" key="5">
    <source>
        <dbReference type="SAM" id="Phobius"/>
    </source>
</evidence>
<dbReference type="Pfam" id="PF00528">
    <property type="entry name" value="BPD_transp_1"/>
    <property type="match status" value="1"/>
</dbReference>
<comment type="caution">
    <text evidence="7">The sequence shown here is derived from an EMBL/GenBank/DDBJ whole genome shotgun (WGS) entry which is preliminary data.</text>
</comment>
<dbReference type="CDD" id="cd06261">
    <property type="entry name" value="TM_PBP2"/>
    <property type="match status" value="1"/>
</dbReference>
<protein>
    <submittedName>
        <fullName evidence="7">Phosphate ABC transporter, inner membrane subunit PstA</fullName>
    </submittedName>
</protein>
<dbReference type="AlphaFoldDB" id="T0ZEI7"/>
<feature type="transmembrane region" description="Helical" evidence="5">
    <location>
        <begin position="114"/>
        <end position="135"/>
    </location>
</feature>
<keyword evidence="3 5" id="KW-1133">Transmembrane helix</keyword>
<keyword evidence="2 5" id="KW-0812">Transmembrane</keyword>
<name>T0ZEI7_9ZZZZ</name>
<dbReference type="InterPro" id="IPR051408">
    <property type="entry name" value="Phosphate_transprt_permease"/>
</dbReference>
<dbReference type="GO" id="GO:0055085">
    <property type="term" value="P:transmembrane transport"/>
    <property type="evidence" value="ECO:0007669"/>
    <property type="project" value="InterPro"/>
</dbReference>
<evidence type="ECO:0000256" key="3">
    <source>
        <dbReference type="ARBA" id="ARBA00022989"/>
    </source>
</evidence>
<dbReference type="InterPro" id="IPR035906">
    <property type="entry name" value="MetI-like_sf"/>
</dbReference>
<dbReference type="Gene3D" id="1.10.3720.10">
    <property type="entry name" value="MetI-like"/>
    <property type="match status" value="1"/>
</dbReference>
<feature type="non-terminal residue" evidence="7">
    <location>
        <position position="1"/>
    </location>
</feature>
<dbReference type="InterPro" id="IPR000515">
    <property type="entry name" value="MetI-like"/>
</dbReference>
<organism evidence="7">
    <name type="scientific">mine drainage metagenome</name>
    <dbReference type="NCBI Taxonomy" id="410659"/>
    <lineage>
        <taxon>unclassified sequences</taxon>
        <taxon>metagenomes</taxon>
        <taxon>ecological metagenomes</taxon>
    </lineage>
</organism>
<evidence type="ECO:0000256" key="4">
    <source>
        <dbReference type="ARBA" id="ARBA00023136"/>
    </source>
</evidence>
<dbReference type="PANTHER" id="PTHR42922">
    <property type="entry name" value="PHOSPHATE TRANSPORT SYSTEM PERMEASE PROTEIN PSTA"/>
    <property type="match status" value="1"/>
</dbReference>
<evidence type="ECO:0000313" key="7">
    <source>
        <dbReference type="EMBL" id="EQD43488.1"/>
    </source>
</evidence>
<dbReference type="SUPFAM" id="SSF161098">
    <property type="entry name" value="MetI-like"/>
    <property type="match status" value="1"/>
</dbReference>
<feature type="transmembrane region" description="Helical" evidence="5">
    <location>
        <begin position="179"/>
        <end position="205"/>
    </location>
</feature>
<feature type="transmembrane region" description="Helical" evidence="5">
    <location>
        <begin position="6"/>
        <end position="23"/>
    </location>
</feature>
<reference evidence="7" key="2">
    <citation type="journal article" date="2014" name="ISME J.">
        <title>Microbial stratification in low pH oxic and suboxic macroscopic growths along an acid mine drainage.</title>
        <authorList>
            <person name="Mendez-Garcia C."/>
            <person name="Mesa V."/>
            <person name="Sprenger R.R."/>
            <person name="Richter M."/>
            <person name="Diez M.S."/>
            <person name="Solano J."/>
            <person name="Bargiela R."/>
            <person name="Golyshina O.V."/>
            <person name="Manteca A."/>
            <person name="Ramos J.L."/>
            <person name="Gallego J.R."/>
            <person name="Llorente I."/>
            <person name="Martins Dos Santos V.A."/>
            <person name="Jensen O.N."/>
            <person name="Pelaez A.I."/>
            <person name="Sanchez J."/>
            <person name="Ferrer M."/>
        </authorList>
    </citation>
    <scope>NUCLEOTIDE SEQUENCE</scope>
</reference>
<dbReference type="GO" id="GO:0016020">
    <property type="term" value="C:membrane"/>
    <property type="evidence" value="ECO:0007669"/>
    <property type="project" value="UniProtKB-SubCell"/>
</dbReference>
<comment type="subcellular location">
    <subcellularLocation>
        <location evidence="1">Membrane</location>
        <topology evidence="1">Multi-pass membrane protein</topology>
    </subcellularLocation>
</comment>
<dbReference type="EMBL" id="AUZY01009097">
    <property type="protein sequence ID" value="EQD43488.1"/>
    <property type="molecule type" value="Genomic_DNA"/>
</dbReference>
<feature type="domain" description="ABC transmembrane type-1" evidence="6">
    <location>
        <begin position="1"/>
        <end position="201"/>
    </location>
</feature>
<reference evidence="7" key="1">
    <citation type="submission" date="2013-08" db="EMBL/GenBank/DDBJ databases">
        <authorList>
            <person name="Mendez C."/>
            <person name="Richter M."/>
            <person name="Ferrer M."/>
            <person name="Sanchez J."/>
        </authorList>
    </citation>
    <scope>NUCLEOTIDE SEQUENCE</scope>
</reference>
<evidence type="ECO:0000259" key="6">
    <source>
        <dbReference type="PROSITE" id="PS50928"/>
    </source>
</evidence>
<accession>T0ZEI7</accession>
<dbReference type="PROSITE" id="PS50928">
    <property type="entry name" value="ABC_TM1"/>
    <property type="match status" value="1"/>
</dbReference>
<keyword evidence="4 5" id="KW-0472">Membrane</keyword>
<evidence type="ECO:0000256" key="2">
    <source>
        <dbReference type="ARBA" id="ARBA00022692"/>
    </source>
</evidence>
<feature type="transmembrane region" description="Helical" evidence="5">
    <location>
        <begin position="64"/>
        <end position="82"/>
    </location>
</feature>